<dbReference type="EMBL" id="NRHC01000046">
    <property type="protein sequence ID" value="RIY32768.1"/>
    <property type="molecule type" value="Genomic_DNA"/>
</dbReference>
<keyword evidence="3" id="KW-0963">Cytoplasm</keyword>
<dbReference type="Pfam" id="PF00359">
    <property type="entry name" value="PTS_EIIA_2"/>
    <property type="match status" value="1"/>
</dbReference>
<dbReference type="GO" id="GO:0005737">
    <property type="term" value="C:cytoplasm"/>
    <property type="evidence" value="ECO:0007669"/>
    <property type="project" value="UniProtKB-SubCell"/>
</dbReference>
<evidence type="ECO:0000256" key="4">
    <source>
        <dbReference type="ARBA" id="ARBA00022553"/>
    </source>
</evidence>
<evidence type="ECO:0000256" key="8">
    <source>
        <dbReference type="ARBA" id="ARBA00037387"/>
    </source>
</evidence>
<dbReference type="AlphaFoldDB" id="A0A3A1Y6D3"/>
<comment type="caution">
    <text evidence="12">The sequence shown here is derived from an EMBL/GenBank/DDBJ whole genome shotgun (WGS) entry which is preliminary data.</text>
</comment>
<protein>
    <recommendedName>
        <fullName evidence="9">Ascorbate-specific PTS system EIIA component</fullName>
    </recommendedName>
    <alternativeName>
        <fullName evidence="10">Ascorbate-specific phosphotransferase enzyme IIA component</fullName>
    </alternativeName>
</protein>
<evidence type="ECO:0000256" key="2">
    <source>
        <dbReference type="ARBA" id="ARBA00022448"/>
    </source>
</evidence>
<keyword evidence="2" id="KW-0813">Transport</keyword>
<sequence length="145" mass="16338">MPVESDLIFLDQSFQDCYSCVSFIGDEMIKARIANEQYKEAMLDFLAEYKGVLVIDDGIALVHAAPETGVAKTGLVFVQLTDELDFFSKSFAPVKFVIGLASTGSYQHISLMQQITQLIEHGIQHQNFTSKDELRSFIREYSNKD</sequence>
<keyword evidence="13" id="KW-1185">Reference proteome</keyword>
<dbReference type="GO" id="GO:0009401">
    <property type="term" value="P:phosphoenolpyruvate-dependent sugar phosphotransferase system"/>
    <property type="evidence" value="ECO:0007669"/>
    <property type="project" value="UniProtKB-KW"/>
</dbReference>
<dbReference type="RefSeq" id="WP_119525103.1">
    <property type="nucleotide sequence ID" value="NZ_NRHC01000046.1"/>
</dbReference>
<evidence type="ECO:0000256" key="1">
    <source>
        <dbReference type="ARBA" id="ARBA00004496"/>
    </source>
</evidence>
<dbReference type="Proteomes" id="UP000265691">
    <property type="component" value="Unassembled WGS sequence"/>
</dbReference>
<organism evidence="12 13">
    <name type="scientific">Psittacicella hinzii</name>
    <dbReference type="NCBI Taxonomy" id="2028575"/>
    <lineage>
        <taxon>Bacteria</taxon>
        <taxon>Pseudomonadati</taxon>
        <taxon>Pseudomonadota</taxon>
        <taxon>Gammaproteobacteria</taxon>
        <taxon>Pasteurellales</taxon>
        <taxon>Psittacicellaceae</taxon>
        <taxon>Psittacicella</taxon>
    </lineage>
</organism>
<evidence type="ECO:0000313" key="13">
    <source>
        <dbReference type="Proteomes" id="UP000265691"/>
    </source>
</evidence>
<dbReference type="Gene3D" id="3.40.930.10">
    <property type="entry name" value="Mannitol-specific EII, Chain A"/>
    <property type="match status" value="1"/>
</dbReference>
<dbReference type="InterPro" id="IPR002178">
    <property type="entry name" value="PTS_EIIA_type-2_dom"/>
</dbReference>
<dbReference type="GO" id="GO:0016301">
    <property type="term" value="F:kinase activity"/>
    <property type="evidence" value="ECO:0007669"/>
    <property type="project" value="UniProtKB-KW"/>
</dbReference>
<proteinExistence type="predicted"/>
<keyword evidence="7" id="KW-0418">Kinase</keyword>
<comment type="function">
    <text evidence="8">The phosphoenolpyruvate-dependent sugar phosphotransferase system (sugar PTS), a major carbohydrate active transport system, catalyzes the phosphorylation of incoming sugar substrates concomitantly with their translocation across the cell membrane. The enzyme II UlaABC PTS system is involved in ascorbate transport.</text>
</comment>
<dbReference type="PANTHER" id="PTHR36203">
    <property type="entry name" value="ASCORBATE-SPECIFIC PTS SYSTEM EIIA COMPONENT"/>
    <property type="match status" value="1"/>
</dbReference>
<dbReference type="InterPro" id="IPR016152">
    <property type="entry name" value="PTrfase/Anion_transptr"/>
</dbReference>
<reference evidence="12 13" key="1">
    <citation type="submission" date="2017-08" db="EMBL/GenBank/DDBJ databases">
        <title>Reclassification of Bisgaard taxon 37 and 44.</title>
        <authorList>
            <person name="Christensen H."/>
        </authorList>
    </citation>
    <scope>NUCLEOTIDE SEQUENCE [LARGE SCALE GENOMIC DNA]</scope>
    <source>
        <strain evidence="12 13">B96_3</strain>
    </source>
</reference>
<keyword evidence="6" id="KW-0598">Phosphotransferase system</keyword>
<gene>
    <name evidence="12" type="ORF">CKF54_04245</name>
</gene>
<feature type="domain" description="PTS EIIA type-2" evidence="11">
    <location>
        <begin position="1"/>
        <end position="144"/>
    </location>
</feature>
<name>A0A3A1Y6D3_9GAMM</name>
<evidence type="ECO:0000256" key="3">
    <source>
        <dbReference type="ARBA" id="ARBA00022490"/>
    </source>
</evidence>
<keyword evidence="4" id="KW-0597">Phosphoprotein</keyword>
<evidence type="ECO:0000313" key="12">
    <source>
        <dbReference type="EMBL" id="RIY32768.1"/>
    </source>
</evidence>
<dbReference type="InterPro" id="IPR051351">
    <property type="entry name" value="Ascorbate-PTS_EIIA_comp"/>
</dbReference>
<evidence type="ECO:0000259" key="11">
    <source>
        <dbReference type="PROSITE" id="PS51094"/>
    </source>
</evidence>
<dbReference type="SUPFAM" id="SSF55804">
    <property type="entry name" value="Phoshotransferase/anion transport protein"/>
    <property type="match status" value="1"/>
</dbReference>
<dbReference type="PROSITE" id="PS51094">
    <property type="entry name" value="PTS_EIIA_TYPE_2"/>
    <property type="match status" value="1"/>
</dbReference>
<evidence type="ECO:0000256" key="7">
    <source>
        <dbReference type="ARBA" id="ARBA00022777"/>
    </source>
</evidence>
<evidence type="ECO:0000256" key="9">
    <source>
        <dbReference type="ARBA" id="ARBA00041175"/>
    </source>
</evidence>
<evidence type="ECO:0000256" key="5">
    <source>
        <dbReference type="ARBA" id="ARBA00022679"/>
    </source>
</evidence>
<dbReference type="OrthoDB" id="1634238at2"/>
<accession>A0A3A1Y6D3</accession>
<evidence type="ECO:0000256" key="6">
    <source>
        <dbReference type="ARBA" id="ARBA00022683"/>
    </source>
</evidence>
<dbReference type="PANTHER" id="PTHR36203:SF1">
    <property type="entry name" value="ASCORBATE-SPECIFIC PTS SYSTEM EIIA COMPONENT"/>
    <property type="match status" value="1"/>
</dbReference>
<keyword evidence="5" id="KW-0808">Transferase</keyword>
<evidence type="ECO:0000256" key="10">
    <source>
        <dbReference type="ARBA" id="ARBA00042072"/>
    </source>
</evidence>
<comment type="subcellular location">
    <subcellularLocation>
        <location evidence="1">Cytoplasm</location>
    </subcellularLocation>
</comment>